<dbReference type="GO" id="GO:0006353">
    <property type="term" value="P:DNA-templated transcription termination"/>
    <property type="evidence" value="ECO:0007669"/>
    <property type="project" value="UniProtKB-UniRule"/>
</dbReference>
<dbReference type="InterPro" id="IPR003029">
    <property type="entry name" value="S1_domain"/>
</dbReference>
<evidence type="ECO:0000256" key="5">
    <source>
        <dbReference type="ARBA" id="ARBA00023015"/>
    </source>
</evidence>
<dbReference type="Pfam" id="PF08529">
    <property type="entry name" value="NusA_N"/>
    <property type="match status" value="1"/>
</dbReference>
<dbReference type="PANTHER" id="PTHR22648:SF0">
    <property type="entry name" value="TRANSCRIPTION TERMINATION_ANTITERMINATION PROTEIN NUSA"/>
    <property type="match status" value="1"/>
</dbReference>
<dbReference type="CDD" id="cd22529">
    <property type="entry name" value="KH-II_NusA_rpt2"/>
    <property type="match status" value="1"/>
</dbReference>
<keyword evidence="1 7" id="KW-0806">Transcription termination</keyword>
<dbReference type="InterPro" id="IPR012340">
    <property type="entry name" value="NA-bd_OB-fold"/>
</dbReference>
<evidence type="ECO:0000256" key="6">
    <source>
        <dbReference type="ARBA" id="ARBA00023163"/>
    </source>
</evidence>
<comment type="subunit">
    <text evidence="7">Monomer. Binds directly to the core enzyme of the DNA-dependent RNA polymerase and to nascent RNA.</text>
</comment>
<evidence type="ECO:0000259" key="8">
    <source>
        <dbReference type="SMART" id="SM00316"/>
    </source>
</evidence>
<evidence type="ECO:0000256" key="4">
    <source>
        <dbReference type="ARBA" id="ARBA00022884"/>
    </source>
</evidence>
<dbReference type="PANTHER" id="PTHR22648">
    <property type="entry name" value="TRANSCRIPTION TERMINATION FACTOR NUSA"/>
    <property type="match status" value="1"/>
</dbReference>
<dbReference type="HAMAP" id="MF_00945_B">
    <property type="entry name" value="NusA_B"/>
    <property type="match status" value="1"/>
</dbReference>
<dbReference type="InterPro" id="IPR058582">
    <property type="entry name" value="KH_NusA_2nd"/>
</dbReference>
<dbReference type="GO" id="GO:0003723">
    <property type="term" value="F:RNA binding"/>
    <property type="evidence" value="ECO:0007669"/>
    <property type="project" value="UniProtKB-UniRule"/>
</dbReference>
<evidence type="ECO:0000256" key="7">
    <source>
        <dbReference type="HAMAP-Rule" id="MF_00945"/>
    </source>
</evidence>
<dbReference type="InterPro" id="IPR009019">
    <property type="entry name" value="KH_sf_prok-type"/>
</dbReference>
<organism evidence="9 10">
    <name type="scientific">Faecalibacterium prausnitzii</name>
    <dbReference type="NCBI Taxonomy" id="853"/>
    <lineage>
        <taxon>Bacteria</taxon>
        <taxon>Bacillati</taxon>
        <taxon>Bacillota</taxon>
        <taxon>Clostridia</taxon>
        <taxon>Eubacteriales</taxon>
        <taxon>Oscillospiraceae</taxon>
        <taxon>Faecalibacterium</taxon>
    </lineage>
</organism>
<dbReference type="SUPFAM" id="SSF54814">
    <property type="entry name" value="Prokaryotic type KH domain (KH-domain type II)"/>
    <property type="match status" value="2"/>
</dbReference>
<sequence length="368" mass="40740">MTAANKDFFEALSMLEHERGITAEYLIEKIKAAIIIAVKKNYEVEEDHIRVEIDPDTGRFDVALIQDIVADEDWYDEHAEIGVTEARKIRSSYEVGDRIITPLKTRDFGRIAAQTAKHVIRQGIREAERNQQLSEIQSRAHDIVQATVTRVDTEKGIVALDLGKGGEAVLPRNEQVPGEVYTEGETLQVYIVDVVSTERGPRVMISRTHPGLVKRLFELEVPEIFDGTVEVKAISREAGARTKMAVWSKDPNVNPVSACIGEHGARVAAVVEKLGGEKIDIVKWSEDISEFISAALSPAKVVKVELLPGETRSCRVTVPDQQLSLAIGNKGQNARLCARLTGYNIDIRPESGYYGEDEEPKKDAADAE</sequence>
<feature type="domain" description="S1 motif" evidence="8">
    <location>
        <begin position="139"/>
        <end position="208"/>
    </location>
</feature>
<dbReference type="Pfam" id="PF00575">
    <property type="entry name" value="S1"/>
    <property type="match status" value="1"/>
</dbReference>
<keyword evidence="3 7" id="KW-0889">Transcription antitermination</keyword>
<dbReference type="SUPFAM" id="SSF50249">
    <property type="entry name" value="Nucleic acid-binding proteins"/>
    <property type="match status" value="1"/>
</dbReference>
<dbReference type="AlphaFoldDB" id="A0A173RZH2"/>
<accession>A0A173RZH2</accession>
<keyword evidence="4 7" id="KW-0694">RNA-binding</keyword>
<dbReference type="InterPro" id="IPR013735">
    <property type="entry name" value="TF_NusA_N"/>
</dbReference>
<dbReference type="InterPro" id="IPR015946">
    <property type="entry name" value="KH_dom-like_a/b"/>
</dbReference>
<dbReference type="OrthoDB" id="9807233at2"/>
<dbReference type="Gene3D" id="2.40.50.140">
    <property type="entry name" value="Nucleic acid-binding proteins"/>
    <property type="match status" value="1"/>
</dbReference>
<dbReference type="SUPFAM" id="SSF69705">
    <property type="entry name" value="Transcription factor NusA, N-terminal domain"/>
    <property type="match status" value="1"/>
</dbReference>
<keyword evidence="5 7" id="KW-0805">Transcription regulation</keyword>
<dbReference type="CDD" id="cd02134">
    <property type="entry name" value="KH-II_NusA_rpt1"/>
    <property type="match status" value="1"/>
</dbReference>
<comment type="subcellular location">
    <subcellularLocation>
        <location evidence="7">Cytoplasm</location>
    </subcellularLocation>
</comment>
<dbReference type="Proteomes" id="UP000095649">
    <property type="component" value="Unassembled WGS sequence"/>
</dbReference>
<dbReference type="InterPro" id="IPR025249">
    <property type="entry name" value="TF_NusA_KH_1st"/>
</dbReference>
<dbReference type="PROSITE" id="PS50084">
    <property type="entry name" value="KH_TYPE_1"/>
    <property type="match status" value="1"/>
</dbReference>
<dbReference type="InterPro" id="IPR030842">
    <property type="entry name" value="TF_NusA_bacterial"/>
</dbReference>
<dbReference type="Pfam" id="PF26594">
    <property type="entry name" value="KH_NusA_2nd"/>
    <property type="match status" value="1"/>
</dbReference>
<dbReference type="EMBL" id="CYXN01000003">
    <property type="protein sequence ID" value="CUM83136.1"/>
    <property type="molecule type" value="Genomic_DNA"/>
</dbReference>
<dbReference type="CDD" id="cd04455">
    <property type="entry name" value="S1_NusA"/>
    <property type="match status" value="1"/>
</dbReference>
<evidence type="ECO:0000256" key="1">
    <source>
        <dbReference type="ARBA" id="ARBA00022472"/>
    </source>
</evidence>
<dbReference type="InterPro" id="IPR010213">
    <property type="entry name" value="TF_NusA"/>
</dbReference>
<dbReference type="FunFam" id="3.30.300.20:FF:000002">
    <property type="entry name" value="Transcription termination/antitermination protein NusA"/>
    <property type="match status" value="1"/>
</dbReference>
<dbReference type="SMART" id="SM00316">
    <property type="entry name" value="S1"/>
    <property type="match status" value="1"/>
</dbReference>
<dbReference type="InterPro" id="IPR036555">
    <property type="entry name" value="NusA_N_sf"/>
</dbReference>
<dbReference type="GO" id="GO:0003700">
    <property type="term" value="F:DNA-binding transcription factor activity"/>
    <property type="evidence" value="ECO:0007669"/>
    <property type="project" value="InterPro"/>
</dbReference>
<evidence type="ECO:0000256" key="3">
    <source>
        <dbReference type="ARBA" id="ARBA00022814"/>
    </source>
</evidence>
<evidence type="ECO:0000313" key="10">
    <source>
        <dbReference type="Proteomes" id="UP000095649"/>
    </source>
</evidence>
<protein>
    <recommendedName>
        <fullName evidence="7">Transcription termination/antitermination protein NusA</fullName>
    </recommendedName>
</protein>
<keyword evidence="6 7" id="KW-0804">Transcription</keyword>
<evidence type="ECO:0000313" key="9">
    <source>
        <dbReference type="EMBL" id="CUM83136.1"/>
    </source>
</evidence>
<dbReference type="GO" id="GO:0005829">
    <property type="term" value="C:cytosol"/>
    <property type="evidence" value="ECO:0007669"/>
    <property type="project" value="TreeGrafter"/>
</dbReference>
<dbReference type="Pfam" id="PF13184">
    <property type="entry name" value="KH_NusA_1st"/>
    <property type="match status" value="1"/>
</dbReference>
<dbReference type="RefSeq" id="WP_055185377.1">
    <property type="nucleotide sequence ID" value="NZ_CYXN01000003.1"/>
</dbReference>
<reference evidence="9 10" key="1">
    <citation type="submission" date="2015-09" db="EMBL/GenBank/DDBJ databases">
        <authorList>
            <consortium name="Pathogen Informatics"/>
        </authorList>
    </citation>
    <scope>NUCLEOTIDE SEQUENCE [LARGE SCALE GENOMIC DNA]</scope>
    <source>
        <strain evidence="9 10">2789STDY5834970</strain>
    </source>
</reference>
<dbReference type="FunFam" id="3.30.300.20:FF:000005">
    <property type="entry name" value="Transcription termination/antitermination protein NusA"/>
    <property type="match status" value="1"/>
</dbReference>
<dbReference type="Gene3D" id="3.30.300.20">
    <property type="match status" value="2"/>
</dbReference>
<name>A0A173RZH2_9FIRM</name>
<evidence type="ECO:0000256" key="2">
    <source>
        <dbReference type="ARBA" id="ARBA00022490"/>
    </source>
</evidence>
<comment type="similarity">
    <text evidence="7">Belongs to the NusA family.</text>
</comment>
<dbReference type="Gene3D" id="3.30.1480.10">
    <property type="entry name" value="NusA, N-terminal domain"/>
    <property type="match status" value="1"/>
</dbReference>
<comment type="function">
    <text evidence="7">Participates in both transcription termination and antitermination.</text>
</comment>
<dbReference type="NCBIfam" id="TIGR01953">
    <property type="entry name" value="NusA"/>
    <property type="match status" value="1"/>
</dbReference>
<proteinExistence type="inferred from homology"/>
<dbReference type="GO" id="GO:0031564">
    <property type="term" value="P:transcription antitermination"/>
    <property type="evidence" value="ECO:0007669"/>
    <property type="project" value="UniProtKB-UniRule"/>
</dbReference>
<gene>
    <name evidence="7 9" type="primary">nusA</name>
    <name evidence="9" type="ORF">ERS852582_00739</name>
</gene>
<keyword evidence="2 7" id="KW-0963">Cytoplasm</keyword>